<reference evidence="8 9" key="1">
    <citation type="submission" date="2016-06" db="EMBL/GenBank/DDBJ databases">
        <title>Complete genome sequence of a saline-alkali tolerant type strain Dietzia timorensis ID05-A0528T.</title>
        <authorList>
            <person name="Wu X."/>
        </authorList>
    </citation>
    <scope>NUCLEOTIDE SEQUENCE [LARGE SCALE GENOMIC DNA]</scope>
    <source>
        <strain evidence="8 9">ID05-A0528</strain>
    </source>
</reference>
<dbReference type="InterPro" id="IPR025302">
    <property type="entry name" value="DrrA1/2-like_C"/>
</dbReference>
<evidence type="ECO:0000256" key="2">
    <source>
        <dbReference type="ARBA" id="ARBA00005417"/>
    </source>
</evidence>
<sequence>MLSVQGLTKSFGNTRAVQDISFDVPAGMTGFVGGNGAGKTTTMRMIMGVLSPDAGQVLWNGSPTNREIRRGFGYMPEERGLYPRQKVLEQIVYFGKLFGRDGAAAKRDGIELLERFNLADRQDDMLDSLSLGNQQRVQIAVAVIGRPDFLVLDEPFSGLDPDAVDSMADLLREYNARGVPILFSSHQLELVERLCDNLTVLSRGRVVASGSRESLQRSGRIRHRLRMNTDVGWVRDAQVSVLDVAGDTAILDLADQAEADRLLGEAISRGSVVEFAELVPSLSEIYREVSK</sequence>
<comment type="subcellular location">
    <subcellularLocation>
        <location evidence="1">Cell membrane</location>
        <topology evidence="1">Peripheral membrane protein</topology>
    </subcellularLocation>
</comment>
<dbReference type="STRING" id="499555.BJL86_0162"/>
<dbReference type="InterPro" id="IPR027417">
    <property type="entry name" value="P-loop_NTPase"/>
</dbReference>
<dbReference type="OrthoDB" id="9804819at2"/>
<evidence type="ECO:0000256" key="3">
    <source>
        <dbReference type="ARBA" id="ARBA00022448"/>
    </source>
</evidence>
<dbReference type="KEGG" id="dtm:BJL86_0162"/>
<dbReference type="EMBL" id="CP015961">
    <property type="protein sequence ID" value="ANI90973.1"/>
    <property type="molecule type" value="Genomic_DNA"/>
</dbReference>
<protein>
    <submittedName>
        <fullName evidence="8">Putative ABC transporter ATP-binding protein YhaQ</fullName>
    </submittedName>
</protein>
<dbReference type="SUPFAM" id="SSF52540">
    <property type="entry name" value="P-loop containing nucleoside triphosphate hydrolases"/>
    <property type="match status" value="1"/>
</dbReference>
<keyword evidence="5 8" id="KW-0067">ATP-binding</keyword>
<dbReference type="GO" id="GO:0046677">
    <property type="term" value="P:response to antibiotic"/>
    <property type="evidence" value="ECO:0007669"/>
    <property type="project" value="UniProtKB-KW"/>
</dbReference>
<dbReference type="GO" id="GO:0005886">
    <property type="term" value="C:plasma membrane"/>
    <property type="evidence" value="ECO:0007669"/>
    <property type="project" value="UniProtKB-SubCell"/>
</dbReference>
<dbReference type="RefSeq" id="WP_067475335.1">
    <property type="nucleotide sequence ID" value="NZ_CP015961.1"/>
</dbReference>
<evidence type="ECO:0000313" key="8">
    <source>
        <dbReference type="EMBL" id="ANI90973.1"/>
    </source>
</evidence>
<keyword evidence="6" id="KW-0046">Antibiotic resistance</keyword>
<keyword evidence="9" id="KW-1185">Reference proteome</keyword>
<evidence type="ECO:0000256" key="1">
    <source>
        <dbReference type="ARBA" id="ARBA00004202"/>
    </source>
</evidence>
<dbReference type="Pfam" id="PF13732">
    <property type="entry name" value="DrrA1-3_C"/>
    <property type="match status" value="1"/>
</dbReference>
<dbReference type="InterPro" id="IPR003593">
    <property type="entry name" value="AAA+_ATPase"/>
</dbReference>
<keyword evidence="3" id="KW-0813">Transport</keyword>
<comment type="similarity">
    <text evidence="2">Belongs to the ABC transporter superfamily.</text>
</comment>
<dbReference type="SMART" id="SM00382">
    <property type="entry name" value="AAA"/>
    <property type="match status" value="1"/>
</dbReference>
<dbReference type="PANTHER" id="PTHR42711:SF5">
    <property type="entry name" value="ABC TRANSPORTER ATP-BINDING PROTEIN NATA"/>
    <property type="match status" value="1"/>
</dbReference>
<evidence type="ECO:0000313" key="9">
    <source>
        <dbReference type="Proteomes" id="UP000186104"/>
    </source>
</evidence>
<evidence type="ECO:0000256" key="6">
    <source>
        <dbReference type="ARBA" id="ARBA00023251"/>
    </source>
</evidence>
<organism evidence="8 9">
    <name type="scientific">Dietzia timorensis</name>
    <dbReference type="NCBI Taxonomy" id="499555"/>
    <lineage>
        <taxon>Bacteria</taxon>
        <taxon>Bacillati</taxon>
        <taxon>Actinomycetota</taxon>
        <taxon>Actinomycetes</taxon>
        <taxon>Mycobacteriales</taxon>
        <taxon>Dietziaceae</taxon>
        <taxon>Dietzia</taxon>
    </lineage>
</organism>
<dbReference type="PROSITE" id="PS00211">
    <property type="entry name" value="ABC_TRANSPORTER_1"/>
    <property type="match status" value="1"/>
</dbReference>
<accession>A0A173LGH7</accession>
<dbReference type="Gene3D" id="3.40.50.300">
    <property type="entry name" value="P-loop containing nucleotide triphosphate hydrolases"/>
    <property type="match status" value="1"/>
</dbReference>
<feature type="domain" description="ABC transporter" evidence="7">
    <location>
        <begin position="2"/>
        <end position="228"/>
    </location>
</feature>
<dbReference type="GO" id="GO:0016887">
    <property type="term" value="F:ATP hydrolysis activity"/>
    <property type="evidence" value="ECO:0007669"/>
    <property type="project" value="InterPro"/>
</dbReference>
<dbReference type="GO" id="GO:0005524">
    <property type="term" value="F:ATP binding"/>
    <property type="evidence" value="ECO:0007669"/>
    <property type="project" value="UniProtKB-KW"/>
</dbReference>
<dbReference type="PANTHER" id="PTHR42711">
    <property type="entry name" value="ABC TRANSPORTER ATP-BINDING PROTEIN"/>
    <property type="match status" value="1"/>
</dbReference>
<dbReference type="AlphaFoldDB" id="A0A173LGH7"/>
<dbReference type="PROSITE" id="PS50893">
    <property type="entry name" value="ABC_TRANSPORTER_2"/>
    <property type="match status" value="1"/>
</dbReference>
<dbReference type="Proteomes" id="UP000186104">
    <property type="component" value="Chromosome"/>
</dbReference>
<gene>
    <name evidence="8" type="ORF">BJL86_0162</name>
</gene>
<name>A0A173LGH7_9ACTN</name>
<evidence type="ECO:0000259" key="7">
    <source>
        <dbReference type="PROSITE" id="PS50893"/>
    </source>
</evidence>
<proteinExistence type="inferred from homology"/>
<dbReference type="InterPro" id="IPR017871">
    <property type="entry name" value="ABC_transporter-like_CS"/>
</dbReference>
<evidence type="ECO:0000256" key="5">
    <source>
        <dbReference type="ARBA" id="ARBA00022840"/>
    </source>
</evidence>
<evidence type="ECO:0000256" key="4">
    <source>
        <dbReference type="ARBA" id="ARBA00022741"/>
    </source>
</evidence>
<keyword evidence="4" id="KW-0547">Nucleotide-binding</keyword>
<dbReference type="InterPro" id="IPR003439">
    <property type="entry name" value="ABC_transporter-like_ATP-bd"/>
</dbReference>
<dbReference type="InterPro" id="IPR050763">
    <property type="entry name" value="ABC_transporter_ATP-binding"/>
</dbReference>
<dbReference type="Pfam" id="PF00005">
    <property type="entry name" value="ABC_tran"/>
    <property type="match status" value="1"/>
</dbReference>